<evidence type="ECO:0000259" key="2">
    <source>
        <dbReference type="SMART" id="SM00244"/>
    </source>
</evidence>
<dbReference type="EMBL" id="SMAG01000003">
    <property type="protein sequence ID" value="TCS95023.1"/>
    <property type="molecule type" value="Genomic_DNA"/>
</dbReference>
<dbReference type="CDD" id="cd03402">
    <property type="entry name" value="SPFH_like_u2"/>
    <property type="match status" value="1"/>
</dbReference>
<keyword evidence="1" id="KW-1133">Transmembrane helix</keyword>
<dbReference type="OrthoDB" id="9813479at2"/>
<organism evidence="3 4">
    <name type="scientific">Hazenella coriacea</name>
    <dbReference type="NCBI Taxonomy" id="1179467"/>
    <lineage>
        <taxon>Bacteria</taxon>
        <taxon>Bacillati</taxon>
        <taxon>Bacillota</taxon>
        <taxon>Bacilli</taxon>
        <taxon>Bacillales</taxon>
        <taxon>Thermoactinomycetaceae</taxon>
        <taxon>Hazenella</taxon>
    </lineage>
</organism>
<keyword evidence="1" id="KW-0472">Membrane</keyword>
<sequence>MARIEEKQAWKANGFLFILLAIGLAIGGGLLLINENGVGAVLVVVAILLLPGFVIVQPNEARVLIFFGNYIGNITEDGFHWANPFAIKKRISLRVRNFNSDKLKVNDANGNPILIGAVVVWKVVDSAKALFDVDDYEEFVDIQSETAIRALASNYPYDSHEPGVSSLRGVPEEVGEALRTELQERLNIAGVEVLEARISHLAYAPEIAQAMLRRQQAQAVIAARKEIVEGAMGMVEMALKHLEGQGVVELDEERKAAMVNNLLVALVSEGETHPVINTGSLYQ</sequence>
<name>A0A4R3L5Q1_9BACL</name>
<feature type="domain" description="Band 7" evidence="2">
    <location>
        <begin position="51"/>
        <end position="215"/>
    </location>
</feature>
<evidence type="ECO:0000313" key="3">
    <source>
        <dbReference type="EMBL" id="TCS95023.1"/>
    </source>
</evidence>
<keyword evidence="4" id="KW-1185">Reference proteome</keyword>
<keyword evidence="1" id="KW-0812">Transmembrane</keyword>
<dbReference type="SMART" id="SM00244">
    <property type="entry name" value="PHB"/>
    <property type="match status" value="1"/>
</dbReference>
<dbReference type="AlphaFoldDB" id="A0A4R3L5Q1"/>
<dbReference type="SUPFAM" id="SSF117892">
    <property type="entry name" value="Band 7/SPFH domain"/>
    <property type="match status" value="1"/>
</dbReference>
<feature type="transmembrane region" description="Helical" evidence="1">
    <location>
        <begin position="12"/>
        <end position="32"/>
    </location>
</feature>
<comment type="caution">
    <text evidence="3">The sequence shown here is derived from an EMBL/GenBank/DDBJ whole genome shotgun (WGS) entry which is preliminary data.</text>
</comment>
<dbReference type="InterPro" id="IPR001107">
    <property type="entry name" value="Band_7"/>
</dbReference>
<reference evidence="3 4" key="1">
    <citation type="submission" date="2019-03" db="EMBL/GenBank/DDBJ databases">
        <title>Genomic Encyclopedia of Type Strains, Phase IV (KMG-IV): sequencing the most valuable type-strain genomes for metagenomic binning, comparative biology and taxonomic classification.</title>
        <authorList>
            <person name="Goeker M."/>
        </authorList>
    </citation>
    <scope>NUCLEOTIDE SEQUENCE [LARGE SCALE GENOMIC DNA]</scope>
    <source>
        <strain evidence="3 4">DSM 45707</strain>
    </source>
</reference>
<proteinExistence type="predicted"/>
<dbReference type="Gene3D" id="3.30.479.30">
    <property type="entry name" value="Band 7 domain"/>
    <property type="match status" value="1"/>
</dbReference>
<dbReference type="PANTHER" id="PTHR43446:SF1">
    <property type="entry name" value="BAND 7 DOMAIN-CONTAINING PROTEIN"/>
    <property type="match status" value="1"/>
</dbReference>
<feature type="transmembrane region" description="Helical" evidence="1">
    <location>
        <begin position="38"/>
        <end position="56"/>
    </location>
</feature>
<accession>A0A4R3L5Q1</accession>
<protein>
    <submittedName>
        <fullName evidence="3">SPFH domain/Band 7 family protein</fullName>
    </submittedName>
</protein>
<evidence type="ECO:0000256" key="1">
    <source>
        <dbReference type="SAM" id="Phobius"/>
    </source>
</evidence>
<dbReference type="InterPro" id="IPR036013">
    <property type="entry name" value="Band_7/SPFH_dom_sf"/>
</dbReference>
<gene>
    <name evidence="3" type="ORF">EDD58_103448</name>
</gene>
<dbReference type="Pfam" id="PF01145">
    <property type="entry name" value="Band_7"/>
    <property type="match status" value="1"/>
</dbReference>
<dbReference type="Proteomes" id="UP000294937">
    <property type="component" value="Unassembled WGS sequence"/>
</dbReference>
<evidence type="ECO:0000313" key="4">
    <source>
        <dbReference type="Proteomes" id="UP000294937"/>
    </source>
</evidence>
<dbReference type="PANTHER" id="PTHR43446">
    <property type="entry name" value="MEMBRANE PROTEIN-RELATED"/>
    <property type="match status" value="1"/>
</dbReference>